<sequence length="576" mass="64111">MGQCVNNKLTNYPNTKTPNKHEKTLSDMDETTVDSTYKLNICGSFRVVSPNGERLEVVSKKARAILAILALSPNLERQRGWLMDRLWGSREKCQAQASLRHELSTLRKIFGPPDTSPIEIRRDCVRLIKDRIHVDALEGDADGELLEGIDIVGEDGFEDWLRTARSATMQPAHRNPLLHRLSGAIAPCHTIKIGLQNVMTAPEDMRAATTGNILLGKITHFFMEFGGFEVVDLRGPDQNTAPCVIPDVYLQLFAQSNDLRVEISLNLLRSSDKSIIWSQVRHIPVTEQGNITDWSLANELSDQIFTKLAAQPEQFSTEPHLAAALAVQGINSMFSLTARNLDLSDKSFALACDLNESSSILAWRAYLGAHWMEEQDSCEREDILARTYEYAERALALDPYNGLTLSLLSFVSAFVFRDFEQATELIDRAHMVQSDHVMTHDAQALLLLYKGDLVAARKSAMKAAMLGRFLPHRYAFVTTLCMIDTLNGDYRSGIRNGNLALSLQPKNTGKYYPPTLRYLGACYAQMGQIGRARETFGQLARVEPHLSSAIIGTQEYPVPSAQAANVIGNSLLLCDL</sequence>
<feature type="compositionally biased region" description="Polar residues" evidence="2">
    <location>
        <begin position="1"/>
        <end position="17"/>
    </location>
</feature>
<dbReference type="InterPro" id="IPR016032">
    <property type="entry name" value="Sig_transdc_resp-reg_C-effctor"/>
</dbReference>
<feature type="repeat" description="TPR" evidence="1">
    <location>
        <begin position="513"/>
        <end position="546"/>
    </location>
</feature>
<dbReference type="GO" id="GO:0003677">
    <property type="term" value="F:DNA binding"/>
    <property type="evidence" value="ECO:0007669"/>
    <property type="project" value="InterPro"/>
</dbReference>
<evidence type="ECO:0000313" key="3">
    <source>
        <dbReference type="EMBL" id="AXX97631.1"/>
    </source>
</evidence>
<accession>A0A347UFK3</accession>
<reference evidence="3 4" key="1">
    <citation type="submission" date="2018-09" db="EMBL/GenBank/DDBJ databases">
        <title>Profundibacter amoris BAR1 gen. nov., sp. nov., a new member of the Roseobacter clade isolated at Lokis Castle Vent Field on the Arctic Mid-Oceanic Ridge.</title>
        <authorList>
            <person name="Le Moine Bauer S."/>
            <person name="Sjoeberg A.G."/>
            <person name="L'Haridon S."/>
            <person name="Stokke R."/>
            <person name="Roalkvam I."/>
            <person name="Steen I.H."/>
            <person name="Dahle H."/>
        </authorList>
    </citation>
    <scope>NUCLEOTIDE SEQUENCE [LARGE SCALE GENOMIC DNA]</scope>
    <source>
        <strain evidence="3 4">BAR1</strain>
    </source>
</reference>
<evidence type="ECO:0008006" key="5">
    <source>
        <dbReference type="Google" id="ProtNLM"/>
    </source>
</evidence>
<dbReference type="InterPro" id="IPR051677">
    <property type="entry name" value="AfsR-DnrI-RedD_regulator"/>
</dbReference>
<dbReference type="SUPFAM" id="SSF46894">
    <property type="entry name" value="C-terminal effector domain of the bipartite response regulators"/>
    <property type="match status" value="1"/>
</dbReference>
<dbReference type="InterPro" id="IPR036388">
    <property type="entry name" value="WH-like_DNA-bd_sf"/>
</dbReference>
<dbReference type="Gene3D" id="1.10.10.10">
    <property type="entry name" value="Winged helix-like DNA-binding domain superfamily/Winged helix DNA-binding domain"/>
    <property type="match status" value="1"/>
</dbReference>
<evidence type="ECO:0000313" key="4">
    <source>
        <dbReference type="Proteomes" id="UP000261704"/>
    </source>
</evidence>
<dbReference type="AlphaFoldDB" id="A0A347UFK3"/>
<dbReference type="InterPro" id="IPR019734">
    <property type="entry name" value="TPR_rpt"/>
</dbReference>
<dbReference type="PROSITE" id="PS50005">
    <property type="entry name" value="TPR"/>
    <property type="match status" value="1"/>
</dbReference>
<dbReference type="Gene3D" id="1.25.40.10">
    <property type="entry name" value="Tetratricopeptide repeat domain"/>
    <property type="match status" value="1"/>
</dbReference>
<evidence type="ECO:0000256" key="2">
    <source>
        <dbReference type="SAM" id="MobiDB-lite"/>
    </source>
</evidence>
<dbReference type="GO" id="GO:0006355">
    <property type="term" value="P:regulation of DNA-templated transcription"/>
    <property type="evidence" value="ECO:0007669"/>
    <property type="project" value="InterPro"/>
</dbReference>
<name>A0A347UFK3_9RHOB</name>
<protein>
    <recommendedName>
        <fullName evidence="5">Transcriptional regulator</fullName>
    </recommendedName>
</protein>
<dbReference type="InterPro" id="IPR011990">
    <property type="entry name" value="TPR-like_helical_dom_sf"/>
</dbReference>
<dbReference type="EMBL" id="CP032125">
    <property type="protein sequence ID" value="AXX97631.1"/>
    <property type="molecule type" value="Genomic_DNA"/>
</dbReference>
<keyword evidence="1" id="KW-0802">TPR repeat</keyword>
<dbReference type="SUPFAM" id="SSF48452">
    <property type="entry name" value="TPR-like"/>
    <property type="match status" value="1"/>
</dbReference>
<dbReference type="PANTHER" id="PTHR35807">
    <property type="entry name" value="TRANSCRIPTIONAL REGULATOR REDD-RELATED"/>
    <property type="match status" value="1"/>
</dbReference>
<organism evidence="3 4">
    <name type="scientific">Profundibacter amoris</name>
    <dbReference type="NCBI Taxonomy" id="2171755"/>
    <lineage>
        <taxon>Bacteria</taxon>
        <taxon>Pseudomonadati</taxon>
        <taxon>Pseudomonadota</taxon>
        <taxon>Alphaproteobacteria</taxon>
        <taxon>Rhodobacterales</taxon>
        <taxon>Paracoccaceae</taxon>
        <taxon>Profundibacter</taxon>
    </lineage>
</organism>
<evidence type="ECO:0000256" key="1">
    <source>
        <dbReference type="PROSITE-ProRule" id="PRU00339"/>
    </source>
</evidence>
<dbReference type="Proteomes" id="UP000261704">
    <property type="component" value="Chromosome"/>
</dbReference>
<gene>
    <name evidence="3" type="ORF">BAR1_06615</name>
</gene>
<dbReference type="OrthoDB" id="9807521at2"/>
<feature type="region of interest" description="Disordered" evidence="2">
    <location>
        <begin position="1"/>
        <end position="23"/>
    </location>
</feature>
<dbReference type="KEGG" id="pamo:BAR1_06615"/>
<keyword evidence="4" id="KW-1185">Reference proteome</keyword>
<proteinExistence type="predicted"/>